<reference evidence="1" key="1">
    <citation type="journal article" date="2022" name="Microorganisms">
        <title>Assembly and Comparison of Ca. Neoehrlichia mikurensis Genomes.</title>
        <authorList>
            <person name="Azagi T."/>
            <person name="Dirks R.P."/>
            <person name="Yebra-Pimentel E.S."/>
            <person name="Schaap P.J."/>
            <person name="Koehorst J.J."/>
            <person name="Esser H.J."/>
            <person name="Sprong H."/>
        </authorList>
    </citation>
    <scope>NUCLEOTIDE SEQUENCE</scope>
    <source>
        <strain evidence="2">18-2804</strain>
        <strain evidence="1">18-2837</strain>
    </source>
</reference>
<dbReference type="EMBL" id="CP089285">
    <property type="protein sequence ID" value="UTO56755.1"/>
    <property type="molecule type" value="Genomic_DNA"/>
</dbReference>
<gene>
    <name evidence="2" type="ORF">LUA81_02105</name>
    <name evidence="1" type="ORF">LUA82_02125</name>
</gene>
<dbReference type="AlphaFoldDB" id="A0A9Q9BTD5"/>
<evidence type="ECO:0000313" key="1">
    <source>
        <dbReference type="EMBL" id="UTO55840.1"/>
    </source>
</evidence>
<keyword evidence="4" id="KW-1185">Reference proteome</keyword>
<evidence type="ECO:0000313" key="3">
    <source>
        <dbReference type="Proteomes" id="UP001059822"/>
    </source>
</evidence>
<evidence type="ECO:0000313" key="2">
    <source>
        <dbReference type="EMBL" id="UTO56755.1"/>
    </source>
</evidence>
<sequence length="141" mass="16556">MSNTSYNVNNVSQKKITWETIKNKKYTQDSLSQISYLYVIKVYNKKEIHTLINQESLYNIIIKISISTENILMNKLLDIEILEGITFHKFTSKKKDNLLRLQDLSKFFKTSLNIKLPKDIEESFITEYKKATQLLNSSINI</sequence>
<dbReference type="RefSeq" id="WP_218194414.1">
    <property type="nucleotide sequence ID" value="NZ_CP054597.1"/>
</dbReference>
<evidence type="ECO:0000313" key="4">
    <source>
        <dbReference type="Proteomes" id="UP001059985"/>
    </source>
</evidence>
<name>A0A9Q9BTD5_9RICK</name>
<organism evidence="1 3">
    <name type="scientific">Neoehrlichia mikurensis</name>
    <dbReference type="NCBI Taxonomy" id="89586"/>
    <lineage>
        <taxon>Bacteria</taxon>
        <taxon>Pseudomonadati</taxon>
        <taxon>Pseudomonadota</taxon>
        <taxon>Alphaproteobacteria</taxon>
        <taxon>Rickettsiales</taxon>
        <taxon>Anaplasmataceae</taxon>
        <taxon>Candidatus Neoehrlichia</taxon>
    </lineage>
</organism>
<proteinExistence type="predicted"/>
<dbReference type="Proteomes" id="UP001059822">
    <property type="component" value="Chromosome"/>
</dbReference>
<dbReference type="EMBL" id="CP089286">
    <property type="protein sequence ID" value="UTO55840.1"/>
    <property type="molecule type" value="Genomic_DNA"/>
</dbReference>
<protein>
    <submittedName>
        <fullName evidence="1">Uncharacterized protein</fullName>
    </submittedName>
</protein>
<dbReference type="Proteomes" id="UP001059985">
    <property type="component" value="Chromosome"/>
</dbReference>
<accession>A0A9Q9BTD5</accession>